<feature type="region of interest" description="Disordered" evidence="5">
    <location>
        <begin position="1"/>
        <end position="40"/>
    </location>
</feature>
<dbReference type="RefSeq" id="WP_092285314.1">
    <property type="nucleotide sequence ID" value="NZ_FOPJ01000005.1"/>
</dbReference>
<evidence type="ECO:0000256" key="4">
    <source>
        <dbReference type="PROSITE-ProRule" id="PRU00335"/>
    </source>
</evidence>
<organism evidence="7 8">
    <name type="scientific">Corynebacterium spheniscorum</name>
    <dbReference type="NCBI Taxonomy" id="185761"/>
    <lineage>
        <taxon>Bacteria</taxon>
        <taxon>Bacillati</taxon>
        <taxon>Actinomycetota</taxon>
        <taxon>Actinomycetes</taxon>
        <taxon>Mycobacteriales</taxon>
        <taxon>Corynebacteriaceae</taxon>
        <taxon>Corynebacterium</taxon>
    </lineage>
</organism>
<accession>A0A1I2SIR8</accession>
<evidence type="ECO:0000259" key="6">
    <source>
        <dbReference type="PROSITE" id="PS50977"/>
    </source>
</evidence>
<protein>
    <submittedName>
        <fullName evidence="7">Transcriptional regulator, TetR family</fullName>
    </submittedName>
</protein>
<keyword evidence="1" id="KW-0805">Transcription regulation</keyword>
<dbReference type="InterPro" id="IPR009057">
    <property type="entry name" value="Homeodomain-like_sf"/>
</dbReference>
<evidence type="ECO:0000313" key="8">
    <source>
        <dbReference type="Proteomes" id="UP000199065"/>
    </source>
</evidence>
<dbReference type="Proteomes" id="UP000199065">
    <property type="component" value="Unassembled WGS sequence"/>
</dbReference>
<keyword evidence="3" id="KW-0804">Transcription</keyword>
<evidence type="ECO:0000256" key="1">
    <source>
        <dbReference type="ARBA" id="ARBA00023015"/>
    </source>
</evidence>
<dbReference type="OrthoDB" id="4408384at2"/>
<evidence type="ECO:0000256" key="3">
    <source>
        <dbReference type="ARBA" id="ARBA00023163"/>
    </source>
</evidence>
<dbReference type="InterPro" id="IPR001647">
    <property type="entry name" value="HTH_TetR"/>
</dbReference>
<gene>
    <name evidence="7" type="ORF">SAMN05660282_01146</name>
</gene>
<dbReference type="SUPFAM" id="SSF46689">
    <property type="entry name" value="Homeodomain-like"/>
    <property type="match status" value="1"/>
</dbReference>
<dbReference type="GO" id="GO:0003677">
    <property type="term" value="F:DNA binding"/>
    <property type="evidence" value="ECO:0007669"/>
    <property type="project" value="UniProtKB-UniRule"/>
</dbReference>
<dbReference type="PROSITE" id="PS50977">
    <property type="entry name" value="HTH_TETR_2"/>
    <property type="match status" value="1"/>
</dbReference>
<dbReference type="STRING" id="185761.SAMN05660282_01146"/>
<feature type="domain" description="HTH tetR-type" evidence="6">
    <location>
        <begin position="38"/>
        <end position="98"/>
    </location>
</feature>
<dbReference type="AlphaFoldDB" id="A0A1I2SIR8"/>
<evidence type="ECO:0000256" key="5">
    <source>
        <dbReference type="SAM" id="MobiDB-lite"/>
    </source>
</evidence>
<dbReference type="PANTHER" id="PTHR47506:SF6">
    <property type="entry name" value="HTH-TYPE TRANSCRIPTIONAL REPRESSOR NEMR"/>
    <property type="match status" value="1"/>
</dbReference>
<keyword evidence="8" id="KW-1185">Reference proteome</keyword>
<feature type="DNA-binding region" description="H-T-H motif" evidence="4">
    <location>
        <begin position="61"/>
        <end position="80"/>
    </location>
</feature>
<dbReference type="Pfam" id="PF00440">
    <property type="entry name" value="TetR_N"/>
    <property type="match status" value="1"/>
</dbReference>
<keyword evidence="2 4" id="KW-0238">DNA-binding</keyword>
<dbReference type="EMBL" id="FOPJ01000005">
    <property type="protein sequence ID" value="SFG52413.1"/>
    <property type="molecule type" value="Genomic_DNA"/>
</dbReference>
<dbReference type="Gene3D" id="1.10.357.10">
    <property type="entry name" value="Tetracycline Repressor, domain 2"/>
    <property type="match status" value="1"/>
</dbReference>
<proteinExistence type="predicted"/>
<evidence type="ECO:0000256" key="2">
    <source>
        <dbReference type="ARBA" id="ARBA00023125"/>
    </source>
</evidence>
<evidence type="ECO:0000313" key="7">
    <source>
        <dbReference type="EMBL" id="SFG52413.1"/>
    </source>
</evidence>
<dbReference type="PRINTS" id="PR00455">
    <property type="entry name" value="HTHTETR"/>
</dbReference>
<reference evidence="7 8" key="1">
    <citation type="submission" date="2016-10" db="EMBL/GenBank/DDBJ databases">
        <authorList>
            <person name="de Groot N.N."/>
        </authorList>
    </citation>
    <scope>NUCLEOTIDE SEQUENCE [LARGE SCALE GENOMIC DNA]</scope>
    <source>
        <strain>J11</strain>
        <strain evidence="8">PG 39</strain>
    </source>
</reference>
<dbReference type="PANTHER" id="PTHR47506">
    <property type="entry name" value="TRANSCRIPTIONAL REGULATORY PROTEIN"/>
    <property type="match status" value="1"/>
</dbReference>
<sequence>MVNENRNPEDSPAISESWEIGAYNAADNARPKPRRRDPHRRDRIIDAALEVISRDGITGVSHRRVAHEAGVPLGSMTYYFSGIHDLLMEAFTRFTDQAVADYRQQFVDCTTLEQARAAIVRILTDSSYMDPHNIIIGSELYSQSTHDPRFRPILLAWIHRCRDAFRIYFDEPTTFILDAMVEGVSMHRSLEQDIHSAELIASAVELLTPESSFIYDPAKAPAPTAED</sequence>
<name>A0A1I2SIR8_9CORY</name>